<keyword evidence="3 6" id="KW-0808">Transferase</keyword>
<evidence type="ECO:0000256" key="4">
    <source>
        <dbReference type="ARBA" id="ARBA00022691"/>
    </source>
</evidence>
<evidence type="ECO:0000256" key="2">
    <source>
        <dbReference type="ARBA" id="ARBA00022603"/>
    </source>
</evidence>
<dbReference type="InterPro" id="IPR052190">
    <property type="entry name" value="Euk-Arch_PrmC-MTase"/>
</dbReference>
<dbReference type="PANTHER" id="PTHR45875:SF1">
    <property type="entry name" value="METHYLTRANSFERASE N6AMT1"/>
    <property type="match status" value="1"/>
</dbReference>
<comment type="caution">
    <text evidence="6">The sequence shown here is derived from an EMBL/GenBank/DDBJ whole genome shotgun (WGS) entry which is preliminary data.</text>
</comment>
<evidence type="ECO:0000259" key="5">
    <source>
        <dbReference type="Pfam" id="PF05175"/>
    </source>
</evidence>
<evidence type="ECO:0000313" key="6">
    <source>
        <dbReference type="EMBL" id="HGT82869.1"/>
    </source>
</evidence>
<dbReference type="AlphaFoldDB" id="A0A7J3M252"/>
<proteinExistence type="inferred from homology"/>
<evidence type="ECO:0000256" key="3">
    <source>
        <dbReference type="ARBA" id="ARBA00022679"/>
    </source>
</evidence>
<dbReference type="PANTHER" id="PTHR45875">
    <property type="entry name" value="METHYLTRANSFERASE N6AMT1"/>
    <property type="match status" value="1"/>
</dbReference>
<protein>
    <submittedName>
        <fullName evidence="6">Protein methyltransferase</fullName>
    </submittedName>
</protein>
<dbReference type="GO" id="GO:0008757">
    <property type="term" value="F:S-adenosylmethionine-dependent methyltransferase activity"/>
    <property type="evidence" value="ECO:0007669"/>
    <property type="project" value="TreeGrafter"/>
</dbReference>
<reference evidence="6" key="1">
    <citation type="journal article" date="2020" name="mSystems">
        <title>Genome- and Community-Level Interaction Insights into Carbon Utilization and Element Cycling Functions of Hydrothermarchaeota in Hydrothermal Sediment.</title>
        <authorList>
            <person name="Zhou Z."/>
            <person name="Liu Y."/>
            <person name="Xu W."/>
            <person name="Pan J."/>
            <person name="Luo Z.H."/>
            <person name="Li M."/>
        </authorList>
    </citation>
    <scope>NUCLEOTIDE SEQUENCE [LARGE SCALE GENOMIC DNA]</scope>
    <source>
        <strain evidence="6">SpSt-587</strain>
    </source>
</reference>
<dbReference type="GO" id="GO:0032259">
    <property type="term" value="P:methylation"/>
    <property type="evidence" value="ECO:0007669"/>
    <property type="project" value="UniProtKB-KW"/>
</dbReference>
<dbReference type="Gene3D" id="3.40.50.150">
    <property type="entry name" value="Vaccinia Virus protein VP39"/>
    <property type="match status" value="1"/>
</dbReference>
<keyword evidence="4" id="KW-0949">S-adenosyl-L-methionine</keyword>
<dbReference type="InterPro" id="IPR002052">
    <property type="entry name" value="DNA_methylase_N6_adenine_CS"/>
</dbReference>
<dbReference type="EMBL" id="DSYZ01000085">
    <property type="protein sequence ID" value="HGT82869.1"/>
    <property type="molecule type" value="Genomic_DNA"/>
</dbReference>
<keyword evidence="2 6" id="KW-0489">Methyltransferase</keyword>
<comment type="similarity">
    <text evidence="1">Belongs to the eukaryotic/archaeal PrmC-related family.</text>
</comment>
<feature type="domain" description="Methyltransferase small" evidence="5">
    <location>
        <begin position="9"/>
        <end position="93"/>
    </location>
</feature>
<sequence>MVYEPAEDSELLLESALIEVSEEDTVIEIGAGSGFVAERIAKRCRFLLATDISPYAVKELGKKGLNVIRTDIAKGVKMKFSLVLFNPPYLELEETLKRDRWEDCTIDGGKGGIEVICKFLDSLDEILEDKGRALLIVSSFNVPKVFEEIEKRGFSYEIIKERSLFFEKLYALRIFRRESSADSGSLHHRES</sequence>
<dbReference type="InterPro" id="IPR004557">
    <property type="entry name" value="PrmC-related"/>
</dbReference>
<dbReference type="Pfam" id="PF05175">
    <property type="entry name" value="MTS"/>
    <property type="match status" value="1"/>
</dbReference>
<organism evidence="6">
    <name type="scientific">Archaeoglobus fulgidus</name>
    <dbReference type="NCBI Taxonomy" id="2234"/>
    <lineage>
        <taxon>Archaea</taxon>
        <taxon>Methanobacteriati</taxon>
        <taxon>Methanobacteriota</taxon>
        <taxon>Archaeoglobi</taxon>
        <taxon>Archaeoglobales</taxon>
        <taxon>Archaeoglobaceae</taxon>
        <taxon>Archaeoglobus</taxon>
    </lineage>
</organism>
<evidence type="ECO:0000256" key="1">
    <source>
        <dbReference type="ARBA" id="ARBA00006149"/>
    </source>
</evidence>
<name>A0A7J3M252_ARCFL</name>
<dbReference type="NCBIfam" id="TIGR00537">
    <property type="entry name" value="hemK_rel_arch"/>
    <property type="match status" value="1"/>
</dbReference>
<dbReference type="GO" id="GO:0008276">
    <property type="term" value="F:protein methyltransferase activity"/>
    <property type="evidence" value="ECO:0007669"/>
    <property type="project" value="TreeGrafter"/>
</dbReference>
<dbReference type="PROSITE" id="PS00092">
    <property type="entry name" value="N6_MTASE"/>
    <property type="match status" value="1"/>
</dbReference>
<dbReference type="InterPro" id="IPR029063">
    <property type="entry name" value="SAM-dependent_MTases_sf"/>
</dbReference>
<gene>
    <name evidence="6" type="ORF">ENT52_03985</name>
</gene>
<accession>A0A7J3M252</accession>
<dbReference type="GO" id="GO:0003676">
    <property type="term" value="F:nucleic acid binding"/>
    <property type="evidence" value="ECO:0007669"/>
    <property type="project" value="InterPro"/>
</dbReference>
<dbReference type="CDD" id="cd02440">
    <property type="entry name" value="AdoMet_MTases"/>
    <property type="match status" value="1"/>
</dbReference>
<dbReference type="InterPro" id="IPR007848">
    <property type="entry name" value="Small_mtfrase_dom"/>
</dbReference>
<dbReference type="GO" id="GO:0035657">
    <property type="term" value="C:eRF1 methyltransferase complex"/>
    <property type="evidence" value="ECO:0007669"/>
    <property type="project" value="TreeGrafter"/>
</dbReference>
<dbReference type="SUPFAM" id="SSF53335">
    <property type="entry name" value="S-adenosyl-L-methionine-dependent methyltransferases"/>
    <property type="match status" value="1"/>
</dbReference>